<keyword evidence="1" id="KW-0472">Membrane</keyword>
<dbReference type="Proteomes" id="UP000624041">
    <property type="component" value="Unassembled WGS sequence"/>
</dbReference>
<feature type="transmembrane region" description="Helical" evidence="1">
    <location>
        <begin position="87"/>
        <end position="108"/>
    </location>
</feature>
<dbReference type="AlphaFoldDB" id="A0A918D0M8"/>
<dbReference type="EMBL" id="BMOS01000006">
    <property type="protein sequence ID" value="GGN54371.1"/>
    <property type="molecule type" value="Genomic_DNA"/>
</dbReference>
<feature type="transmembrane region" description="Helical" evidence="1">
    <location>
        <begin position="171"/>
        <end position="191"/>
    </location>
</feature>
<protein>
    <submittedName>
        <fullName evidence="2">Uncharacterized protein</fullName>
    </submittedName>
</protein>
<reference evidence="2" key="1">
    <citation type="journal article" date="2014" name="Int. J. Syst. Evol. Microbiol.">
        <title>Complete genome sequence of Corynebacterium casei LMG S-19264T (=DSM 44701T), isolated from a smear-ripened cheese.</title>
        <authorList>
            <consortium name="US DOE Joint Genome Institute (JGI-PGF)"/>
            <person name="Walter F."/>
            <person name="Albersmeier A."/>
            <person name="Kalinowski J."/>
            <person name="Ruckert C."/>
        </authorList>
    </citation>
    <scope>NUCLEOTIDE SEQUENCE</scope>
    <source>
        <strain evidence="2">JCM 17251</strain>
    </source>
</reference>
<evidence type="ECO:0000313" key="3">
    <source>
        <dbReference type="Proteomes" id="UP000624041"/>
    </source>
</evidence>
<organism evidence="2 3">
    <name type="scientific">Oceanobacillus indicireducens</name>
    <dbReference type="NCBI Taxonomy" id="1004261"/>
    <lineage>
        <taxon>Bacteria</taxon>
        <taxon>Bacillati</taxon>
        <taxon>Bacillota</taxon>
        <taxon>Bacilli</taxon>
        <taxon>Bacillales</taxon>
        <taxon>Bacillaceae</taxon>
        <taxon>Oceanobacillus</taxon>
    </lineage>
</organism>
<keyword evidence="1" id="KW-1133">Transmembrane helix</keyword>
<dbReference type="RefSeq" id="WP_188856431.1">
    <property type="nucleotide sequence ID" value="NZ_BMOS01000006.1"/>
</dbReference>
<name>A0A918D0M8_9BACI</name>
<feature type="transmembrane region" description="Helical" evidence="1">
    <location>
        <begin position="146"/>
        <end position="165"/>
    </location>
</feature>
<accession>A0A918D0M8</accession>
<feature type="transmembrane region" description="Helical" evidence="1">
    <location>
        <begin position="21"/>
        <end position="42"/>
    </location>
</feature>
<evidence type="ECO:0000256" key="1">
    <source>
        <dbReference type="SAM" id="Phobius"/>
    </source>
</evidence>
<feature type="transmembrane region" description="Helical" evidence="1">
    <location>
        <begin position="48"/>
        <end position="66"/>
    </location>
</feature>
<feature type="transmembrane region" description="Helical" evidence="1">
    <location>
        <begin position="203"/>
        <end position="224"/>
    </location>
</feature>
<sequence>MNNQVKGLIYYYTQDMKYHVKIFWTILIAITVATSIMAYFLMGVEGSRFYWAFPFATYTNVAIIAFQSVKKDIPFGLKMGAIRKNIFLSYAYFFFCYSLLMAIAANTLQTILEGLLNVFGVTNYIFGHPVMLLTDTWLTRTVIDTFIMFFLMALLLLVGLIFYQSGLLGGGITLGAILVVILYGLFEGWLIEAFANILSDASMLTFATIFVIGIGLYLFSYLFIQRVTVVRKV</sequence>
<evidence type="ECO:0000313" key="2">
    <source>
        <dbReference type="EMBL" id="GGN54371.1"/>
    </source>
</evidence>
<reference evidence="2" key="2">
    <citation type="submission" date="2020-09" db="EMBL/GenBank/DDBJ databases">
        <authorList>
            <person name="Sun Q."/>
            <person name="Ohkuma M."/>
        </authorList>
    </citation>
    <scope>NUCLEOTIDE SEQUENCE</scope>
    <source>
        <strain evidence="2">JCM 17251</strain>
    </source>
</reference>
<keyword evidence="1" id="KW-0812">Transmembrane</keyword>
<proteinExistence type="predicted"/>
<keyword evidence="3" id="KW-1185">Reference proteome</keyword>
<gene>
    <name evidence="2" type="ORF">GCM10007971_12040</name>
</gene>
<comment type="caution">
    <text evidence="2">The sequence shown here is derived from an EMBL/GenBank/DDBJ whole genome shotgun (WGS) entry which is preliminary data.</text>
</comment>